<keyword evidence="3" id="KW-1185">Reference proteome</keyword>
<evidence type="ECO:0008006" key="4">
    <source>
        <dbReference type="Google" id="ProtNLM"/>
    </source>
</evidence>
<dbReference type="Pfam" id="PF01870">
    <property type="entry name" value="Hjc"/>
    <property type="match status" value="1"/>
</dbReference>
<dbReference type="Gene3D" id="3.40.1350.10">
    <property type="match status" value="1"/>
</dbReference>
<dbReference type="EMBL" id="JBHSFE010000001">
    <property type="protein sequence ID" value="MFC4606222.1"/>
    <property type="molecule type" value="Genomic_DNA"/>
</dbReference>
<dbReference type="InterPro" id="IPR011856">
    <property type="entry name" value="tRNA_endonuc-like_dom_sf"/>
</dbReference>
<protein>
    <recommendedName>
        <fullName evidence="4">Restriction endonuclease type IV Mrr domain-containing protein</fullName>
    </recommendedName>
</protein>
<organism evidence="2 3">
    <name type="scientific">Streptomyces maoxianensis</name>
    <dbReference type="NCBI Taxonomy" id="1459942"/>
    <lineage>
        <taxon>Bacteria</taxon>
        <taxon>Bacillati</taxon>
        <taxon>Actinomycetota</taxon>
        <taxon>Actinomycetes</taxon>
        <taxon>Kitasatosporales</taxon>
        <taxon>Streptomycetaceae</taxon>
        <taxon>Streptomyces</taxon>
    </lineage>
</organism>
<proteinExistence type="predicted"/>
<reference evidence="3" key="1">
    <citation type="journal article" date="2019" name="Int. J. Syst. Evol. Microbiol.">
        <title>The Global Catalogue of Microorganisms (GCM) 10K type strain sequencing project: providing services to taxonomists for standard genome sequencing and annotation.</title>
        <authorList>
            <consortium name="The Broad Institute Genomics Platform"/>
            <consortium name="The Broad Institute Genome Sequencing Center for Infectious Disease"/>
            <person name="Wu L."/>
            <person name="Ma J."/>
        </authorList>
    </citation>
    <scope>NUCLEOTIDE SEQUENCE [LARGE SCALE GENOMIC DNA]</scope>
    <source>
        <strain evidence="3">CGMCC 4.7139</strain>
    </source>
</reference>
<dbReference type="RefSeq" id="WP_381190355.1">
    <property type="nucleotide sequence ID" value="NZ_JBHSFE010000001.1"/>
</dbReference>
<dbReference type="InterPro" id="IPR002732">
    <property type="entry name" value="Hjc"/>
</dbReference>
<sequence length="143" mass="15751">MPSFHDRKAIGDAHERRVAQELRQRGWHVNTWGQGVLAAPVRSALHGTDSSLRWTPDLIAAKGRQVILIGCKSRMTSSTTHRHVVERAAVIAHLQLVAWTQLPLYYVFDNLDVLTPHDVLGTGHNGPRTHAGSGTPYLLVPAS</sequence>
<accession>A0ABV9FWP4</accession>
<comment type="caution">
    <text evidence="2">The sequence shown here is derived from an EMBL/GenBank/DDBJ whole genome shotgun (WGS) entry which is preliminary data.</text>
</comment>
<gene>
    <name evidence="2" type="ORF">ACFO9E_00010</name>
</gene>
<name>A0ABV9FWP4_9ACTN</name>
<dbReference type="SUPFAM" id="SSF52980">
    <property type="entry name" value="Restriction endonuclease-like"/>
    <property type="match status" value="1"/>
</dbReference>
<dbReference type="Proteomes" id="UP001595993">
    <property type="component" value="Unassembled WGS sequence"/>
</dbReference>
<dbReference type="InterPro" id="IPR011335">
    <property type="entry name" value="Restrct_endonuc-II-like"/>
</dbReference>
<evidence type="ECO:0000313" key="3">
    <source>
        <dbReference type="Proteomes" id="UP001595993"/>
    </source>
</evidence>
<evidence type="ECO:0000313" key="2">
    <source>
        <dbReference type="EMBL" id="MFC4606222.1"/>
    </source>
</evidence>
<evidence type="ECO:0000256" key="1">
    <source>
        <dbReference type="ARBA" id="ARBA00029354"/>
    </source>
</evidence>
<comment type="catalytic activity">
    <reaction evidence="1">
        <text>Endonucleolytic cleavage at a junction such as a reciprocal single-stranded crossover between two homologous DNA duplexes (Holliday junction).</text>
        <dbReference type="EC" id="3.1.21.10"/>
    </reaction>
</comment>